<dbReference type="Pfam" id="PF00466">
    <property type="entry name" value="Ribosomal_L10"/>
    <property type="match status" value="1"/>
</dbReference>
<dbReference type="InterPro" id="IPR001790">
    <property type="entry name" value="Ribosomal_uL10"/>
</dbReference>
<evidence type="ECO:0000313" key="4">
    <source>
        <dbReference type="EMBL" id="SVA37882.1"/>
    </source>
</evidence>
<sequence>MPSTFNKEQVVALTEKLEKARAIYFTDYLGLDVSSITELRKIFFEEDIEFHVAKNTLIKLAAENNKIKGLEDFLSGPTALAISYDEPTKPAKVIKKFAKEHDKPEVKGILFEGEVLQNDSFDSIASLPSREELLSHFVGTIQSPLSGVVRILNASMSNMVYLLTNLKDLKNN</sequence>
<dbReference type="InterPro" id="IPR047865">
    <property type="entry name" value="Ribosomal_uL10_bac_type"/>
</dbReference>
<dbReference type="HAMAP" id="MF_00362">
    <property type="entry name" value="Ribosomal_uL10"/>
    <property type="match status" value="1"/>
</dbReference>
<dbReference type="InterPro" id="IPR043141">
    <property type="entry name" value="Ribosomal_uL10-like_sf"/>
</dbReference>
<reference evidence="4" key="1">
    <citation type="submission" date="2018-05" db="EMBL/GenBank/DDBJ databases">
        <authorList>
            <person name="Lanie J.A."/>
            <person name="Ng W.-L."/>
            <person name="Kazmierczak K.M."/>
            <person name="Andrzejewski T.M."/>
            <person name="Davidsen T.M."/>
            <person name="Wayne K.J."/>
            <person name="Tettelin H."/>
            <person name="Glass J.I."/>
            <person name="Rusch D."/>
            <person name="Podicherti R."/>
            <person name="Tsui H.-C.T."/>
            <person name="Winkler M.E."/>
        </authorList>
    </citation>
    <scope>NUCLEOTIDE SEQUENCE</scope>
</reference>
<evidence type="ECO:0000256" key="2">
    <source>
        <dbReference type="ARBA" id="ARBA00022980"/>
    </source>
</evidence>
<dbReference type="GO" id="GO:0015934">
    <property type="term" value="C:large ribosomal subunit"/>
    <property type="evidence" value="ECO:0007669"/>
    <property type="project" value="InterPro"/>
</dbReference>
<accession>A0A381VBY9</accession>
<comment type="similarity">
    <text evidence="1">Belongs to the universal ribosomal protein uL10 family.</text>
</comment>
<protein>
    <recommendedName>
        <fullName evidence="5">50S ribosomal protein L10</fullName>
    </recommendedName>
</protein>
<dbReference type="GO" id="GO:0003735">
    <property type="term" value="F:structural constituent of ribosome"/>
    <property type="evidence" value="ECO:0007669"/>
    <property type="project" value="InterPro"/>
</dbReference>
<dbReference type="InterPro" id="IPR022973">
    <property type="entry name" value="Ribosomal_uL10_bac"/>
</dbReference>
<gene>
    <name evidence="4" type="ORF">METZ01_LOCUS90736</name>
</gene>
<proteinExistence type="inferred from homology"/>
<evidence type="ECO:0000256" key="3">
    <source>
        <dbReference type="ARBA" id="ARBA00023274"/>
    </source>
</evidence>
<dbReference type="Gene3D" id="3.30.70.1730">
    <property type="match status" value="1"/>
</dbReference>
<evidence type="ECO:0000256" key="1">
    <source>
        <dbReference type="ARBA" id="ARBA00008889"/>
    </source>
</evidence>
<keyword evidence="2" id="KW-0689">Ribosomal protein</keyword>
<organism evidence="4">
    <name type="scientific">marine metagenome</name>
    <dbReference type="NCBI Taxonomy" id="408172"/>
    <lineage>
        <taxon>unclassified sequences</taxon>
        <taxon>metagenomes</taxon>
        <taxon>ecological metagenomes</taxon>
    </lineage>
</organism>
<keyword evidence="3" id="KW-0687">Ribonucleoprotein</keyword>
<dbReference type="SUPFAM" id="SSF160369">
    <property type="entry name" value="Ribosomal protein L10-like"/>
    <property type="match status" value="1"/>
</dbReference>
<name>A0A381VBY9_9ZZZZ</name>
<dbReference type="PROSITE" id="PS01109">
    <property type="entry name" value="RIBOSOMAL_L10"/>
    <property type="match status" value="1"/>
</dbReference>
<evidence type="ECO:0008006" key="5">
    <source>
        <dbReference type="Google" id="ProtNLM"/>
    </source>
</evidence>
<dbReference type="EMBL" id="UINC01008415">
    <property type="protein sequence ID" value="SVA37882.1"/>
    <property type="molecule type" value="Genomic_DNA"/>
</dbReference>
<dbReference type="NCBIfam" id="NF000955">
    <property type="entry name" value="PRK00099.1-1"/>
    <property type="match status" value="1"/>
</dbReference>
<dbReference type="AlphaFoldDB" id="A0A381VBY9"/>
<dbReference type="InterPro" id="IPR002363">
    <property type="entry name" value="Ribosomal_uL10_CS_bac"/>
</dbReference>
<dbReference type="GO" id="GO:0006412">
    <property type="term" value="P:translation"/>
    <property type="evidence" value="ECO:0007669"/>
    <property type="project" value="InterPro"/>
</dbReference>
<dbReference type="PANTHER" id="PTHR11560">
    <property type="entry name" value="39S RIBOSOMAL PROTEIN L10, MITOCHONDRIAL"/>
    <property type="match status" value="1"/>
</dbReference>
<dbReference type="Gene3D" id="6.10.250.290">
    <property type="match status" value="1"/>
</dbReference>
<dbReference type="CDD" id="cd05797">
    <property type="entry name" value="Ribosomal_L10"/>
    <property type="match status" value="1"/>
</dbReference>